<feature type="repeat" description="WD" evidence="3">
    <location>
        <begin position="661"/>
        <end position="702"/>
    </location>
</feature>
<proteinExistence type="predicted"/>
<accession>A0A7W7RAW9</accession>
<feature type="repeat" description="WD" evidence="3">
    <location>
        <begin position="876"/>
        <end position="908"/>
    </location>
</feature>
<dbReference type="SMART" id="SM00320">
    <property type="entry name" value="WD40"/>
    <property type="match status" value="13"/>
</dbReference>
<feature type="repeat" description="WD" evidence="3">
    <location>
        <begin position="618"/>
        <end position="659"/>
    </location>
</feature>
<dbReference type="AlphaFoldDB" id="A0A7W7RAW9"/>
<feature type="domain" description="Novel STAND NTPase 1" evidence="4">
    <location>
        <begin position="58"/>
        <end position="477"/>
    </location>
</feature>
<dbReference type="PANTHER" id="PTHR19879:SF9">
    <property type="entry name" value="TRANSCRIPTION INITIATION FACTOR TFIID SUBUNIT 5"/>
    <property type="match status" value="1"/>
</dbReference>
<dbReference type="Gene3D" id="2.130.10.10">
    <property type="entry name" value="YVTN repeat-like/Quinoprotein amine dehydrogenase"/>
    <property type="match status" value="5"/>
</dbReference>
<dbReference type="PANTHER" id="PTHR19879">
    <property type="entry name" value="TRANSCRIPTION INITIATION FACTOR TFIID"/>
    <property type="match status" value="1"/>
</dbReference>
<dbReference type="PROSITE" id="PS00678">
    <property type="entry name" value="WD_REPEATS_1"/>
    <property type="match status" value="6"/>
</dbReference>
<evidence type="ECO:0000313" key="6">
    <source>
        <dbReference type="Proteomes" id="UP000540506"/>
    </source>
</evidence>
<feature type="repeat" description="WD" evidence="3">
    <location>
        <begin position="1000"/>
        <end position="1041"/>
    </location>
</feature>
<dbReference type="PRINTS" id="PR00320">
    <property type="entry name" value="GPROTEINBRPT"/>
</dbReference>
<dbReference type="SUPFAM" id="SSF50978">
    <property type="entry name" value="WD40 repeat-like"/>
    <property type="match status" value="2"/>
</dbReference>
<evidence type="ECO:0000256" key="2">
    <source>
        <dbReference type="ARBA" id="ARBA00022737"/>
    </source>
</evidence>
<organism evidence="5 6">
    <name type="scientific">Kitasatospora kifunensis</name>
    <name type="common">Streptomyces kifunensis</name>
    <dbReference type="NCBI Taxonomy" id="58351"/>
    <lineage>
        <taxon>Bacteria</taxon>
        <taxon>Bacillati</taxon>
        <taxon>Actinomycetota</taxon>
        <taxon>Actinomycetes</taxon>
        <taxon>Kitasatosporales</taxon>
        <taxon>Streptomycetaceae</taxon>
        <taxon>Kitasatospora</taxon>
    </lineage>
</organism>
<dbReference type="InterPro" id="IPR019775">
    <property type="entry name" value="WD40_repeat_CS"/>
</dbReference>
<dbReference type="CDD" id="cd00200">
    <property type="entry name" value="WD40"/>
    <property type="match status" value="2"/>
</dbReference>
<dbReference type="InterPro" id="IPR036322">
    <property type="entry name" value="WD40_repeat_dom_sf"/>
</dbReference>
<comment type="caution">
    <text evidence="5">The sequence shown here is derived from an EMBL/GenBank/DDBJ whole genome shotgun (WGS) entry which is preliminary data.</text>
</comment>
<name>A0A7W7RAW9_KITKI</name>
<feature type="repeat" description="WD" evidence="3">
    <location>
        <begin position="1043"/>
        <end position="1078"/>
    </location>
</feature>
<dbReference type="InterPro" id="IPR001680">
    <property type="entry name" value="WD40_rpt"/>
</dbReference>
<dbReference type="Pfam" id="PF00400">
    <property type="entry name" value="WD40"/>
    <property type="match status" value="9"/>
</dbReference>
<dbReference type="InterPro" id="IPR015943">
    <property type="entry name" value="WD40/YVTN_repeat-like_dom_sf"/>
</dbReference>
<sequence>MPEPDPGPREVRAESISHSVFGDGNTQYNVQIHYGANTWADRPAAAPLAGIAGEIESPYRGLTAFEEWDSPFFFGRDGAAADVLDRMTQRAADGGGLLMVSGVSGAGKSSLLRAGVLPRLRAAGLDGEPQARSWPCQLLTPGAAPLDDLAVTVAALARIDATAVRANLARDPGSFALSARQAALARDGADAAGPGRLLLIVDQFEQLFIRCPEEAERRAFVQALHAAAAPQGALVVLVVREDFEARCTDYPELVDAVQNRYLVTPMTDIEVRAAVTEPARKAGARVDLALVELLVAELAARTARTAGHDSNPRTPAPSGTGLLPHLSHALDLAWRTRAQPELLALSDYSRVGGTHGALARSAQQTYDDLTEDQQHAARRVFLQLTSVADNGTPLALSATREELRHGAGEQAGAVLEAFAGRRLLTLASESAAISHEALLSAWPLLRDDWLAESQADRVLRGRLRTAANEWAHQEKDPAYLYSGTLLAAAAAAAEAAERYGASDERHVPLSHTEQDFLRAAERARTKRSRRRNTLLVGLVVLVLALATSTVTALRATDNANKQRDLAVSGQLAAQSEALGDSDPKAAKRDSLAAWAINQSPEAEQAVMQAAQLPGLAVLGSHTGSVEAVAFSPNGRVLASGGSDGHVRLWNVATGQQIGADLTGHAKDVLSLAFSPDGKEVAGGGADGTVLLWDVSTGKRHGQEMAGHTDSVFTLAFSPDGKSLASGGGDGRILLWDPATQQQIGTGMKASGGEVRSVVFIGNGELASPGEQGTVLLWDRNTQQPIGAPLTDDFLAGDETVSLAPTPDGHSLVVAKGIGVVELWDLETATLQSTIRLNGLAASVALSPDGNTLVSGGGNPAVQVWDLTTGQQLGLPLMGHTGEVDAVAFSPDGHTVATSAEDGTIRLWNTAAYLPTSRSPADSANTVAYSPYDPLVAVGGRDGSLQLLNSVTHQRIGQPLVGHTDDVFSVAFGPKGILASGSADGTVRLWDVATQQQIGQLTDGPGLILSLAFSQDGRTLAAASGDGTVELWNVPERRSIGQLLTGNGRAIDSVAFTPDGGTLVSAGDDGVVRLWDMASQGRNEHDLIGGLGALSSVAISPDGRVLAIGALGGAVRLWDLRTHRQIGQQLSNGNTRVAFSPDGRILATDNNMAGTVLLWDVASQQEIGQPITGDTRTATAVAFSPDGHELAVAGMNEVQFWAVDDFTTAHDRLCAKADPFTPALWHQLVPTGPAYRRVCP</sequence>
<feature type="repeat" description="WD" evidence="3">
    <location>
        <begin position="842"/>
        <end position="874"/>
    </location>
</feature>
<evidence type="ECO:0000313" key="5">
    <source>
        <dbReference type="EMBL" id="MBB4928652.1"/>
    </source>
</evidence>
<dbReference type="PROSITE" id="PS50082">
    <property type="entry name" value="WD_REPEATS_2"/>
    <property type="match status" value="9"/>
</dbReference>
<dbReference type="PROSITE" id="PS50294">
    <property type="entry name" value="WD_REPEATS_REGION"/>
    <property type="match status" value="8"/>
</dbReference>
<feature type="repeat" description="WD" evidence="3">
    <location>
        <begin position="1086"/>
        <end position="1127"/>
    </location>
</feature>
<gene>
    <name evidence="5" type="ORF">FHR34_007749</name>
</gene>
<dbReference type="RefSeq" id="WP_184946159.1">
    <property type="nucleotide sequence ID" value="NZ_JACHJV010000003.1"/>
</dbReference>
<evidence type="ECO:0000259" key="4">
    <source>
        <dbReference type="Pfam" id="PF20703"/>
    </source>
</evidence>
<feature type="repeat" description="WD" evidence="3">
    <location>
        <begin position="704"/>
        <end position="745"/>
    </location>
</feature>
<keyword evidence="1 3" id="KW-0853">WD repeat</keyword>
<evidence type="ECO:0000256" key="3">
    <source>
        <dbReference type="PROSITE-ProRule" id="PRU00221"/>
    </source>
</evidence>
<keyword evidence="2" id="KW-0677">Repeat</keyword>
<dbReference type="Pfam" id="PF20703">
    <property type="entry name" value="nSTAND1"/>
    <property type="match status" value="1"/>
</dbReference>
<evidence type="ECO:0000256" key="1">
    <source>
        <dbReference type="ARBA" id="ARBA00022574"/>
    </source>
</evidence>
<protein>
    <submittedName>
        <fullName evidence="5">WD40 repeat protein</fullName>
    </submittedName>
</protein>
<feature type="repeat" description="WD" evidence="3">
    <location>
        <begin position="959"/>
        <end position="999"/>
    </location>
</feature>
<dbReference type="InterPro" id="IPR049052">
    <property type="entry name" value="nSTAND1"/>
</dbReference>
<keyword evidence="6" id="KW-1185">Reference proteome</keyword>
<reference evidence="5 6" key="1">
    <citation type="submission" date="2020-08" db="EMBL/GenBank/DDBJ databases">
        <title>Sequencing the genomes of 1000 actinobacteria strains.</title>
        <authorList>
            <person name="Klenk H.-P."/>
        </authorList>
    </citation>
    <scope>NUCLEOTIDE SEQUENCE [LARGE SCALE GENOMIC DNA]</scope>
    <source>
        <strain evidence="5 6">DSM 41654</strain>
    </source>
</reference>
<dbReference type="EMBL" id="JACHJV010000003">
    <property type="protein sequence ID" value="MBB4928652.1"/>
    <property type="molecule type" value="Genomic_DNA"/>
</dbReference>
<dbReference type="Proteomes" id="UP000540506">
    <property type="component" value="Unassembled WGS sequence"/>
</dbReference>
<dbReference type="InterPro" id="IPR020472">
    <property type="entry name" value="WD40_PAC1"/>
</dbReference>